<sequence>MALLEYCFRSGVLGHHVMVNVILPECEPPKDGFPTLWLLHGLSDNHKSWCRSSNIEKHVENSGMAVVMPDVYRSFYTNMQSGQRYWDFISEEIPYIMRRTFRLSEKREDNFAAGLSMGGYGAFKLGLRHPERYAAVCSMSGALDIKGHAQDTDSQLYPEMRSIFGSDEALEENGCNLISLVNGIKTPEKYPRFYQACGTEDFLYQDNQNFLSAADTAGLDITYVEGPGDHNWHFWDEYIQKFLHFIGK</sequence>
<dbReference type="Gene3D" id="3.40.50.1820">
    <property type="entry name" value="alpha/beta hydrolase"/>
    <property type="match status" value="1"/>
</dbReference>
<dbReference type="PANTHER" id="PTHR48098">
    <property type="entry name" value="ENTEROCHELIN ESTERASE-RELATED"/>
    <property type="match status" value="1"/>
</dbReference>
<proteinExistence type="predicted"/>
<dbReference type="SUPFAM" id="SSF53474">
    <property type="entry name" value="alpha/beta-Hydrolases"/>
    <property type="match status" value="1"/>
</dbReference>
<dbReference type="InterPro" id="IPR050583">
    <property type="entry name" value="Mycobacterial_A85_antigen"/>
</dbReference>
<evidence type="ECO:0000313" key="1">
    <source>
        <dbReference type="EMBL" id="QGT51121.1"/>
    </source>
</evidence>
<dbReference type="PANTHER" id="PTHR48098:SF1">
    <property type="entry name" value="DIACYLGLYCEROL ACYLTRANSFERASE_MYCOLYLTRANSFERASE AG85A"/>
    <property type="match status" value="1"/>
</dbReference>
<name>A0A650EP65_9FIRM</name>
<accession>A0A650EP65</accession>
<dbReference type="InterPro" id="IPR000801">
    <property type="entry name" value="Esterase-like"/>
</dbReference>
<dbReference type="InterPro" id="IPR029058">
    <property type="entry name" value="AB_hydrolase_fold"/>
</dbReference>
<organism evidence="1">
    <name type="scientific">uncultured Bacillota bacterium</name>
    <dbReference type="NCBI Taxonomy" id="344338"/>
    <lineage>
        <taxon>Bacteria</taxon>
        <taxon>Bacillati</taxon>
        <taxon>Bacillota</taxon>
        <taxon>environmental samples</taxon>
    </lineage>
</organism>
<gene>
    <name evidence="1" type="ORF">Firmicute1046_1970</name>
</gene>
<dbReference type="EMBL" id="MN577573">
    <property type="protein sequence ID" value="QGT51121.1"/>
    <property type="molecule type" value="Genomic_DNA"/>
</dbReference>
<reference evidence="1" key="1">
    <citation type="journal article" date="2020" name="J. ISSAAS">
        <title>Lactobacilli and other gastrointestinal microbiota of Peromyscus leucopus, reservoir host for agents of Lyme disease and other zoonoses in North America.</title>
        <authorList>
            <person name="Milovic A."/>
            <person name="Bassam K."/>
            <person name="Shao H."/>
            <person name="Chatzistamou I."/>
            <person name="Tufts D.M."/>
            <person name="Diuk-Wasser M."/>
            <person name="Barbour A.G."/>
        </authorList>
    </citation>
    <scope>NUCLEOTIDE SEQUENCE</scope>
    <source>
        <strain evidence="1">LL40</strain>
    </source>
</reference>
<dbReference type="AlphaFoldDB" id="A0A650EP65"/>
<dbReference type="GO" id="GO:0016747">
    <property type="term" value="F:acyltransferase activity, transferring groups other than amino-acyl groups"/>
    <property type="evidence" value="ECO:0007669"/>
    <property type="project" value="TreeGrafter"/>
</dbReference>
<dbReference type="Pfam" id="PF00756">
    <property type="entry name" value="Esterase"/>
    <property type="match status" value="1"/>
</dbReference>
<protein>
    <submittedName>
        <fullName evidence="1">Esterase</fullName>
    </submittedName>
</protein>